<evidence type="ECO:0000313" key="3">
    <source>
        <dbReference type="Proteomes" id="UP000319931"/>
    </source>
</evidence>
<dbReference type="EMBL" id="RCZC01000004">
    <property type="protein sequence ID" value="TPG52043.1"/>
    <property type="molecule type" value="Genomic_DNA"/>
</dbReference>
<dbReference type="GO" id="GO:0055085">
    <property type="term" value="P:transmembrane transport"/>
    <property type="evidence" value="ECO:0007669"/>
    <property type="project" value="InterPro"/>
</dbReference>
<evidence type="ECO:0000256" key="1">
    <source>
        <dbReference type="SAM" id="MobiDB-lite"/>
    </source>
</evidence>
<keyword evidence="3" id="KW-1185">Reference proteome</keyword>
<organism evidence="2 3">
    <name type="scientific">Sphingomonas glacialis</name>
    <dbReference type="NCBI Taxonomy" id="658225"/>
    <lineage>
        <taxon>Bacteria</taxon>
        <taxon>Pseudomonadati</taxon>
        <taxon>Pseudomonadota</taxon>
        <taxon>Alphaproteobacteria</taxon>
        <taxon>Sphingomonadales</taxon>
        <taxon>Sphingomonadaceae</taxon>
        <taxon>Sphingomonas</taxon>
    </lineage>
</organism>
<gene>
    <name evidence="2" type="ORF">EAH76_15090</name>
</gene>
<accession>A0A502FSR7</accession>
<feature type="region of interest" description="Disordered" evidence="1">
    <location>
        <begin position="1"/>
        <end position="60"/>
    </location>
</feature>
<evidence type="ECO:0000313" key="2">
    <source>
        <dbReference type="EMBL" id="TPG52043.1"/>
    </source>
</evidence>
<protein>
    <submittedName>
        <fullName evidence="2">Uncharacterized protein</fullName>
    </submittedName>
</protein>
<dbReference type="InterPro" id="IPR007251">
    <property type="entry name" value="Iron_permease_Fet4"/>
</dbReference>
<dbReference type="Pfam" id="PF04120">
    <property type="entry name" value="Iron_permease"/>
    <property type="match status" value="1"/>
</dbReference>
<name>A0A502FSR7_9SPHN</name>
<reference evidence="2 3" key="1">
    <citation type="journal article" date="2019" name="Environ. Microbiol.">
        <title>Species interactions and distinct microbial communities in high Arctic permafrost affected cryosols are associated with the CH4 and CO2 gas fluxes.</title>
        <authorList>
            <person name="Altshuler I."/>
            <person name="Hamel J."/>
            <person name="Turney S."/>
            <person name="Magnuson E."/>
            <person name="Levesque R."/>
            <person name="Greer C."/>
            <person name="Whyte L.G."/>
        </authorList>
    </citation>
    <scope>NUCLEOTIDE SEQUENCE [LARGE SCALE GENOMIC DNA]</scope>
    <source>
        <strain evidence="2 3">E6.1</strain>
    </source>
</reference>
<comment type="caution">
    <text evidence="2">The sequence shown here is derived from an EMBL/GenBank/DDBJ whole genome shotgun (WGS) entry which is preliminary data.</text>
</comment>
<proteinExistence type="predicted"/>
<feature type="compositionally biased region" description="Basic residues" evidence="1">
    <location>
        <begin position="25"/>
        <end position="34"/>
    </location>
</feature>
<dbReference type="OrthoDB" id="7585442at2"/>
<dbReference type="AlphaFoldDB" id="A0A502FSR7"/>
<dbReference type="Proteomes" id="UP000319931">
    <property type="component" value="Unassembled WGS sequence"/>
</dbReference>
<sequence>MSGSTSRATCPPASDLSAVATRGFAARRHLPRSSRLRDQGRSPGDPARPRRHRGDRNVEDPVQFRVQGVRIGGQSRRPPICDLHGSRCCAAWFIVGGTAAENTLTLVLSVLAITLTQMVLNQQRLNERALHMKIDELVFAMKGARDEIAGIEGKTEEELEALRRSGDIADDVLKARHKD</sequence>